<dbReference type="EMBL" id="JADYXP020000019">
    <property type="protein sequence ID" value="KAL0105079.1"/>
    <property type="molecule type" value="Genomic_DNA"/>
</dbReference>
<evidence type="ECO:0000313" key="2">
    <source>
        <dbReference type="Proteomes" id="UP001430953"/>
    </source>
</evidence>
<evidence type="ECO:0000313" key="1">
    <source>
        <dbReference type="EMBL" id="KAL0105079.1"/>
    </source>
</evidence>
<organism evidence="1 2">
    <name type="scientific">Cardiocondyla obscurior</name>
    <dbReference type="NCBI Taxonomy" id="286306"/>
    <lineage>
        <taxon>Eukaryota</taxon>
        <taxon>Metazoa</taxon>
        <taxon>Ecdysozoa</taxon>
        <taxon>Arthropoda</taxon>
        <taxon>Hexapoda</taxon>
        <taxon>Insecta</taxon>
        <taxon>Pterygota</taxon>
        <taxon>Neoptera</taxon>
        <taxon>Endopterygota</taxon>
        <taxon>Hymenoptera</taxon>
        <taxon>Apocrita</taxon>
        <taxon>Aculeata</taxon>
        <taxon>Formicoidea</taxon>
        <taxon>Formicidae</taxon>
        <taxon>Myrmicinae</taxon>
        <taxon>Cardiocondyla</taxon>
    </lineage>
</organism>
<name>A0AAW2ERN8_9HYME</name>
<protein>
    <submittedName>
        <fullName evidence="1">Uncharacterized protein</fullName>
    </submittedName>
</protein>
<dbReference type="AlphaFoldDB" id="A0AAW2ERN8"/>
<comment type="caution">
    <text evidence="1">The sequence shown here is derived from an EMBL/GenBank/DDBJ whole genome shotgun (WGS) entry which is preliminary data.</text>
</comment>
<gene>
    <name evidence="1" type="ORF">PUN28_016611</name>
</gene>
<keyword evidence="2" id="KW-1185">Reference proteome</keyword>
<proteinExistence type="predicted"/>
<accession>A0AAW2ERN8</accession>
<reference evidence="1 2" key="1">
    <citation type="submission" date="2023-03" db="EMBL/GenBank/DDBJ databases">
        <title>High recombination rates correlate with genetic variation in Cardiocondyla obscurior ants.</title>
        <authorList>
            <person name="Errbii M."/>
        </authorList>
    </citation>
    <scope>NUCLEOTIDE SEQUENCE [LARGE SCALE GENOMIC DNA]</scope>
    <source>
        <strain evidence="1">Alpha-2009</strain>
        <tissue evidence="1">Whole body</tissue>
    </source>
</reference>
<dbReference type="Proteomes" id="UP001430953">
    <property type="component" value="Unassembled WGS sequence"/>
</dbReference>
<sequence>MLIRRVYFRQLTFYLGPEAGDSDEKHESLIAINFSFRFRMTVDRNCYRDVPESRQLPRLYLFVSSNSLSRLRGDAAAEVKRIERSDLGKIITKAVRCAYCSSRKIYYID</sequence>